<evidence type="ECO:0000313" key="1">
    <source>
        <dbReference type="EMBL" id="MEQ6355152.1"/>
    </source>
</evidence>
<organism evidence="1 2">
    <name type="scientific">Lysinibacillus zambalensis</name>
    <dbReference type="NCBI Taxonomy" id="3160866"/>
    <lineage>
        <taxon>Bacteria</taxon>
        <taxon>Bacillati</taxon>
        <taxon>Bacillota</taxon>
        <taxon>Bacilli</taxon>
        <taxon>Bacillales</taxon>
        <taxon>Bacillaceae</taxon>
        <taxon>Lysinibacillus</taxon>
    </lineage>
</organism>
<dbReference type="EMBL" id="JBEGDG010000007">
    <property type="protein sequence ID" value="MEQ6355152.1"/>
    <property type="molecule type" value="Genomic_DNA"/>
</dbReference>
<proteinExistence type="predicted"/>
<protein>
    <recommendedName>
        <fullName evidence="3">DGQHR domain-containing protein</fullName>
    </recommendedName>
</protein>
<name>A0ABV1MRM4_9BACI</name>
<evidence type="ECO:0008006" key="3">
    <source>
        <dbReference type="Google" id="ProtNLM"/>
    </source>
</evidence>
<accession>A0ABV1MRM4</accession>
<keyword evidence="2" id="KW-1185">Reference proteome</keyword>
<evidence type="ECO:0000313" key="2">
    <source>
        <dbReference type="Proteomes" id="UP001478862"/>
    </source>
</evidence>
<dbReference type="Proteomes" id="UP001478862">
    <property type="component" value="Unassembled WGS sequence"/>
</dbReference>
<reference evidence="1 2" key="1">
    <citation type="submission" date="2024-06" db="EMBL/GenBank/DDBJ databases">
        <title>Lysinibacillus zambalefons sp. nov., a Novel Firmicute Isolated from the Poon Bato Zambales Hyperalkaline Spring.</title>
        <authorList>
            <person name="Aja J.A."/>
            <person name="Lazaro J.E.H."/>
            <person name="Llorin L.D."/>
            <person name="Lim K.R."/>
            <person name="Teodosio J."/>
            <person name="Dalisay D.S."/>
        </authorList>
    </citation>
    <scope>NUCLEOTIDE SEQUENCE [LARGE SCALE GENOMIC DNA]</scope>
    <source>
        <strain evidence="1 2">M3</strain>
    </source>
</reference>
<gene>
    <name evidence="1" type="ORF">ABNX05_11035</name>
</gene>
<sequence>MQINKTREQLETEIKSLIQLFASTVKKEEVELVVEHLNGKHGIKKTSIYSLFNNSNNVGKLTGEELALFGQQLVIKLGIDQNEWMNDWFTERERKEYESYQFVDVQSMDEIDFPIMRHNVVDLGDGYYSTSLTKQELGRLYKYGKLNYNPNVQRGMKKVLRYGKVTEEPIVIQKKVNEIRNLTLKNKLRPSTVILNAKQFSSEEESELVFDKDKNTLTITEGTILDIVDGMHRTLGTYSAYIRDKEIQGSFPIIISNKSDEEIKRYQLDLNKHTPLTKGRANELKEENYASEVINVLKSKGELKDRVTTSTDTKHALKGNEFIPYNTLYNAISSVFKINTRLEARKIAEEINEYLVYLFGIFGKHENDEYKVLFDADIFEGHLALMKKMNEKEMKYDELEKIIDINEFHIDNDRWNEYKLLNKNIGKLSKKDRNSIVKYFESLV</sequence>
<comment type="caution">
    <text evidence="1">The sequence shown here is derived from an EMBL/GenBank/DDBJ whole genome shotgun (WGS) entry which is preliminary data.</text>
</comment>
<dbReference type="RefSeq" id="WP_349659782.1">
    <property type="nucleotide sequence ID" value="NZ_JBEGDG010000007.1"/>
</dbReference>